<dbReference type="EMBL" id="JAAZSR010000718">
    <property type="protein sequence ID" value="NKX52761.1"/>
    <property type="molecule type" value="Genomic_DNA"/>
</dbReference>
<evidence type="ECO:0000313" key="2">
    <source>
        <dbReference type="Proteomes" id="UP000523795"/>
    </source>
</evidence>
<organism evidence="1 2">
    <name type="scientific">Arthrobacter deserti</name>
    <dbReference type="NCBI Taxonomy" id="1742687"/>
    <lineage>
        <taxon>Bacteria</taxon>
        <taxon>Bacillati</taxon>
        <taxon>Actinomycetota</taxon>
        <taxon>Actinomycetes</taxon>
        <taxon>Micrococcales</taxon>
        <taxon>Micrococcaceae</taxon>
        <taxon>Arthrobacter</taxon>
    </lineage>
</organism>
<feature type="non-terminal residue" evidence="1">
    <location>
        <position position="1"/>
    </location>
</feature>
<name>A0ABX1JVK2_9MICC</name>
<sequence>DKQLLLVLDNCDHLLEPVEDLTARLHRTAPGLCILATSREPLGIAGEHICVIPPLSVPSVEDGGGQPPLEHLESVELLLDRARGVVPDFTVTKDNRAAIVQLCSTL</sequence>
<accession>A0ABX1JVK2</accession>
<dbReference type="Proteomes" id="UP000523795">
    <property type="component" value="Unassembled WGS sequence"/>
</dbReference>
<protein>
    <submittedName>
        <fullName evidence="1">LuxR family transcriptional regulator</fullName>
    </submittedName>
</protein>
<keyword evidence="2" id="KW-1185">Reference proteome</keyword>
<feature type="non-terminal residue" evidence="1">
    <location>
        <position position="106"/>
    </location>
</feature>
<dbReference type="PANTHER" id="PTHR47691:SF3">
    <property type="entry name" value="HTH-TYPE TRANSCRIPTIONAL REGULATOR RV0890C-RELATED"/>
    <property type="match status" value="1"/>
</dbReference>
<evidence type="ECO:0000313" key="1">
    <source>
        <dbReference type="EMBL" id="NKX52761.1"/>
    </source>
</evidence>
<reference evidence="1 2" key="1">
    <citation type="submission" date="2020-04" db="EMBL/GenBank/DDBJ databases">
        <authorList>
            <person name="Liu S."/>
        </authorList>
    </citation>
    <scope>NUCLEOTIDE SEQUENCE [LARGE SCALE GENOMIC DNA]</scope>
    <source>
        <strain evidence="1 2">CGMCC 1.15091</strain>
    </source>
</reference>
<dbReference type="PANTHER" id="PTHR47691">
    <property type="entry name" value="REGULATOR-RELATED"/>
    <property type="match status" value="1"/>
</dbReference>
<proteinExistence type="predicted"/>
<gene>
    <name evidence="1" type="ORF">HER39_19725</name>
</gene>
<comment type="caution">
    <text evidence="1">The sequence shown here is derived from an EMBL/GenBank/DDBJ whole genome shotgun (WGS) entry which is preliminary data.</text>
</comment>